<evidence type="ECO:0000313" key="2">
    <source>
        <dbReference type="EMBL" id="CAK5267844.1"/>
    </source>
</evidence>
<name>A0AAD2H439_9AGAR</name>
<keyword evidence="3" id="KW-1185">Reference proteome</keyword>
<reference evidence="2" key="1">
    <citation type="submission" date="2023-11" db="EMBL/GenBank/DDBJ databases">
        <authorList>
            <person name="De Vega J J."/>
            <person name="De Vega J J."/>
        </authorList>
    </citation>
    <scope>NUCLEOTIDE SEQUENCE</scope>
</reference>
<dbReference type="Proteomes" id="UP001295794">
    <property type="component" value="Unassembled WGS sequence"/>
</dbReference>
<keyword evidence="1" id="KW-1133">Transmembrane helix</keyword>
<feature type="transmembrane region" description="Helical" evidence="1">
    <location>
        <begin position="26"/>
        <end position="45"/>
    </location>
</feature>
<gene>
    <name evidence="2" type="ORF">MYCIT1_LOCUS10709</name>
</gene>
<evidence type="ECO:0000313" key="3">
    <source>
        <dbReference type="Proteomes" id="UP001295794"/>
    </source>
</evidence>
<organism evidence="2 3">
    <name type="scientific">Mycena citricolor</name>
    <dbReference type="NCBI Taxonomy" id="2018698"/>
    <lineage>
        <taxon>Eukaryota</taxon>
        <taxon>Fungi</taxon>
        <taxon>Dikarya</taxon>
        <taxon>Basidiomycota</taxon>
        <taxon>Agaricomycotina</taxon>
        <taxon>Agaricomycetes</taxon>
        <taxon>Agaricomycetidae</taxon>
        <taxon>Agaricales</taxon>
        <taxon>Marasmiineae</taxon>
        <taxon>Mycenaceae</taxon>
        <taxon>Mycena</taxon>
    </lineage>
</organism>
<keyword evidence="1" id="KW-0812">Transmembrane</keyword>
<evidence type="ECO:0000256" key="1">
    <source>
        <dbReference type="SAM" id="Phobius"/>
    </source>
</evidence>
<sequence length="116" mass="13651">RFLRFWVFIWGGFSFVWRGNVSVSQVLRSVLVVIVVRFWSFLTAFSLLCVYSRFVCVVCVVCITSLIFECYGFCSYSSFLRCLWSRLVLSLSPCCSLQRGLCSACHRPSSERRWWW</sequence>
<feature type="non-terminal residue" evidence="2">
    <location>
        <position position="1"/>
    </location>
</feature>
<accession>A0AAD2H439</accession>
<dbReference type="EMBL" id="CAVNYO010000136">
    <property type="protein sequence ID" value="CAK5267844.1"/>
    <property type="molecule type" value="Genomic_DNA"/>
</dbReference>
<feature type="transmembrane region" description="Helical" evidence="1">
    <location>
        <begin position="51"/>
        <end position="74"/>
    </location>
</feature>
<comment type="caution">
    <text evidence="2">The sequence shown here is derived from an EMBL/GenBank/DDBJ whole genome shotgun (WGS) entry which is preliminary data.</text>
</comment>
<proteinExistence type="predicted"/>
<protein>
    <submittedName>
        <fullName evidence="2">Uncharacterized protein</fullName>
    </submittedName>
</protein>
<keyword evidence="1" id="KW-0472">Membrane</keyword>
<dbReference type="AlphaFoldDB" id="A0AAD2H439"/>